<dbReference type="PROSITE" id="PS50801">
    <property type="entry name" value="STAS"/>
    <property type="match status" value="1"/>
</dbReference>
<accession>A0A7K1KYH8</accession>
<evidence type="ECO:0000259" key="1">
    <source>
        <dbReference type="PROSITE" id="PS50801"/>
    </source>
</evidence>
<reference evidence="2 3" key="1">
    <citation type="submission" date="2019-11" db="EMBL/GenBank/DDBJ databases">
        <authorList>
            <person name="Cao P."/>
        </authorList>
    </citation>
    <scope>NUCLEOTIDE SEQUENCE [LARGE SCALE GENOMIC DNA]</scope>
    <source>
        <strain evidence="2 3">NEAU-AAG5</strain>
    </source>
</reference>
<dbReference type="EMBL" id="WOFH01000003">
    <property type="protein sequence ID" value="MUN37006.1"/>
    <property type="molecule type" value="Genomic_DNA"/>
</dbReference>
<dbReference type="CDD" id="cd07043">
    <property type="entry name" value="STAS_anti-anti-sigma_factors"/>
    <property type="match status" value="1"/>
</dbReference>
<keyword evidence="3" id="KW-1185">Reference proteome</keyword>
<comment type="caution">
    <text evidence="2">The sequence shown here is derived from an EMBL/GenBank/DDBJ whole genome shotgun (WGS) entry which is preliminary data.</text>
</comment>
<evidence type="ECO:0000313" key="3">
    <source>
        <dbReference type="Proteomes" id="UP000432015"/>
    </source>
</evidence>
<dbReference type="InterPro" id="IPR002645">
    <property type="entry name" value="STAS_dom"/>
</dbReference>
<dbReference type="Gene3D" id="3.30.750.24">
    <property type="entry name" value="STAS domain"/>
    <property type="match status" value="1"/>
</dbReference>
<evidence type="ECO:0000313" key="2">
    <source>
        <dbReference type="EMBL" id="MUN37006.1"/>
    </source>
</evidence>
<organism evidence="2 3">
    <name type="scientific">Actinomadura litoris</name>
    <dbReference type="NCBI Taxonomy" id="2678616"/>
    <lineage>
        <taxon>Bacteria</taxon>
        <taxon>Bacillati</taxon>
        <taxon>Actinomycetota</taxon>
        <taxon>Actinomycetes</taxon>
        <taxon>Streptosporangiales</taxon>
        <taxon>Thermomonosporaceae</taxon>
        <taxon>Actinomadura</taxon>
    </lineage>
</organism>
<dbReference type="InterPro" id="IPR025847">
    <property type="entry name" value="MEDS_domain"/>
</dbReference>
<dbReference type="RefSeq" id="WP_156216019.1">
    <property type="nucleotide sequence ID" value="NZ_WOFH01000003.1"/>
</dbReference>
<dbReference type="Proteomes" id="UP000432015">
    <property type="component" value="Unassembled WGS sequence"/>
</dbReference>
<feature type="domain" description="STAS" evidence="1">
    <location>
        <begin position="183"/>
        <end position="273"/>
    </location>
</feature>
<name>A0A7K1KYH8_9ACTN</name>
<gene>
    <name evidence="2" type="ORF">GNZ18_10400</name>
</gene>
<sequence length="273" mass="29278">MAHPEQSRTAVGAMLPGDHACLAYDHPAERDAIMTAFVWDGLRAGDAVLYLAEAGPDTAKRRLRAVFGADDRIEVLPACGDPRAAVRSALRRGYAGVRLTVEASAAPRGRPGTARFAAFEDAVDRLVGAHRPRVTALCQYDLRWFDAGRLPALEERHGARVRADDVFDDGVLTIAPLFAPPGLRLSGVLDASTLPALVAALRDLDEGAAHLCLDLSRLDFCDLEGVRGLVEANRSTAVLDRQIILRATPGCVELMLRVSGWRDSPGIVLEATG</sequence>
<dbReference type="InterPro" id="IPR058548">
    <property type="entry name" value="MlaB-like_STAS"/>
</dbReference>
<dbReference type="Pfam" id="PF14417">
    <property type="entry name" value="MEDS"/>
    <property type="match status" value="1"/>
</dbReference>
<proteinExistence type="predicted"/>
<dbReference type="InterPro" id="IPR036513">
    <property type="entry name" value="STAS_dom_sf"/>
</dbReference>
<dbReference type="AlphaFoldDB" id="A0A7K1KYH8"/>
<dbReference type="Pfam" id="PF13466">
    <property type="entry name" value="STAS_2"/>
    <property type="match status" value="1"/>
</dbReference>
<dbReference type="SUPFAM" id="SSF52091">
    <property type="entry name" value="SpoIIaa-like"/>
    <property type="match status" value="1"/>
</dbReference>
<protein>
    <submittedName>
        <fullName evidence="2">STAS domain-containing protein</fullName>
    </submittedName>
</protein>